<dbReference type="GO" id="GO:0005524">
    <property type="term" value="F:ATP binding"/>
    <property type="evidence" value="ECO:0007669"/>
    <property type="project" value="UniProtKB-KW"/>
</dbReference>
<proteinExistence type="predicted"/>
<dbReference type="GO" id="GO:0005886">
    <property type="term" value="C:plasma membrane"/>
    <property type="evidence" value="ECO:0007669"/>
    <property type="project" value="UniProtKB-SubCell"/>
</dbReference>
<evidence type="ECO:0000256" key="2">
    <source>
        <dbReference type="ARBA" id="ARBA00004651"/>
    </source>
</evidence>
<evidence type="ECO:0000256" key="4">
    <source>
        <dbReference type="ARBA" id="ARBA00022475"/>
    </source>
</evidence>
<accession>A0A0F9LDF7</accession>
<dbReference type="InterPro" id="IPR050398">
    <property type="entry name" value="HssS/ArlS-like"/>
</dbReference>
<feature type="non-terminal residue" evidence="17">
    <location>
        <position position="425"/>
    </location>
</feature>
<evidence type="ECO:0000256" key="6">
    <source>
        <dbReference type="ARBA" id="ARBA00022679"/>
    </source>
</evidence>
<dbReference type="Gene3D" id="1.10.287.130">
    <property type="match status" value="1"/>
</dbReference>
<dbReference type="Pfam" id="PF02743">
    <property type="entry name" value="dCache_1"/>
    <property type="match status" value="1"/>
</dbReference>
<keyword evidence="12" id="KW-0902">Two-component regulatory system</keyword>
<feature type="transmembrane region" description="Helical" evidence="15">
    <location>
        <begin position="12"/>
        <end position="31"/>
    </location>
</feature>
<dbReference type="InterPro" id="IPR003660">
    <property type="entry name" value="HAMP_dom"/>
</dbReference>
<dbReference type="CDD" id="cd06225">
    <property type="entry name" value="HAMP"/>
    <property type="match status" value="1"/>
</dbReference>
<dbReference type="SMART" id="SM00304">
    <property type="entry name" value="HAMP"/>
    <property type="match status" value="1"/>
</dbReference>
<evidence type="ECO:0000256" key="9">
    <source>
        <dbReference type="ARBA" id="ARBA00022777"/>
    </source>
</evidence>
<comment type="caution">
    <text evidence="17">The sequence shown here is derived from an EMBL/GenBank/DDBJ whole genome shotgun (WGS) entry which is preliminary data.</text>
</comment>
<keyword evidence="7 15" id="KW-0812">Transmembrane</keyword>
<dbReference type="PANTHER" id="PTHR45528">
    <property type="entry name" value="SENSOR HISTIDINE KINASE CPXA"/>
    <property type="match status" value="1"/>
</dbReference>
<evidence type="ECO:0000256" key="11">
    <source>
        <dbReference type="ARBA" id="ARBA00022989"/>
    </source>
</evidence>
<dbReference type="AlphaFoldDB" id="A0A0F9LDF7"/>
<feature type="domain" description="HAMP" evidence="16">
    <location>
        <begin position="335"/>
        <end position="387"/>
    </location>
</feature>
<protein>
    <recommendedName>
        <fullName evidence="3">histidine kinase</fullName>
        <ecNumber evidence="3">2.7.13.3</ecNumber>
    </recommendedName>
</protein>
<dbReference type="PROSITE" id="PS50885">
    <property type="entry name" value="HAMP"/>
    <property type="match status" value="1"/>
</dbReference>
<dbReference type="EC" id="2.7.13.3" evidence="3"/>
<gene>
    <name evidence="17" type="ORF">LCGC14_1212980</name>
</gene>
<evidence type="ECO:0000256" key="7">
    <source>
        <dbReference type="ARBA" id="ARBA00022692"/>
    </source>
</evidence>
<comment type="catalytic activity">
    <reaction evidence="1">
        <text>ATP + protein L-histidine = ADP + protein N-phospho-L-histidine.</text>
        <dbReference type="EC" id="2.7.13.3"/>
    </reaction>
</comment>
<keyword evidence="11 15" id="KW-1133">Transmembrane helix</keyword>
<keyword evidence="5" id="KW-0597">Phosphoprotein</keyword>
<dbReference type="GO" id="GO:0000155">
    <property type="term" value="F:phosphorelay sensor kinase activity"/>
    <property type="evidence" value="ECO:0007669"/>
    <property type="project" value="InterPro"/>
</dbReference>
<evidence type="ECO:0000256" key="1">
    <source>
        <dbReference type="ARBA" id="ARBA00000085"/>
    </source>
</evidence>
<evidence type="ECO:0000256" key="12">
    <source>
        <dbReference type="ARBA" id="ARBA00023012"/>
    </source>
</evidence>
<dbReference type="SUPFAM" id="SSF47384">
    <property type="entry name" value="Homodimeric domain of signal transducing histidine kinase"/>
    <property type="match status" value="1"/>
</dbReference>
<reference evidence="17" key="1">
    <citation type="journal article" date="2015" name="Nature">
        <title>Complex archaea that bridge the gap between prokaryotes and eukaryotes.</title>
        <authorList>
            <person name="Spang A."/>
            <person name="Saw J.H."/>
            <person name="Jorgensen S.L."/>
            <person name="Zaremba-Niedzwiedzka K."/>
            <person name="Martijn J."/>
            <person name="Lind A.E."/>
            <person name="van Eijk R."/>
            <person name="Schleper C."/>
            <person name="Guy L."/>
            <person name="Ettema T.J."/>
        </authorList>
    </citation>
    <scope>NUCLEOTIDE SEQUENCE</scope>
</reference>
<sequence length="425" mass="47618">MFRNLKIRTKLTLTFVSLIVFSILAISYVGFHIAKKSLKSTRIAELKSISNLKVNRIETFFLERKGNIKTAQGYYNIKTNLPIVTQFANDRTNPAYIAAKRILDGQLRTFQTVYGYRDVLLVNPGGEIVYVTNEAHAEADLDHPLPDPDGKAFEEGKEGTYISVVFLRIRNKMEGSDFGILITAPAHDFRGKFIGVIAFEVDMKPFYEFIQDTTGLGESGETLIGLNKGDHALFLNPLRHDAEAALKRKAIFGKIYAFPIQEAVQGRNGSGLSIDYRGKKIIAAWRHIPSLDWGLVAKIDTSEAFATITNLRNITIIIAVAGIMAIVAIAVFLSKKVAKPIQKLIEGTRRISKGDLTYRINTKAMDEIGELAASFNEMTFQLGESKEKVEDKTKEIKQMLDELTAKNKEMEKFMYVTSHDLRSPL</sequence>
<dbReference type="EMBL" id="LAZR01006327">
    <property type="protein sequence ID" value="KKM92979.1"/>
    <property type="molecule type" value="Genomic_DNA"/>
</dbReference>
<dbReference type="SUPFAM" id="SSF158472">
    <property type="entry name" value="HAMP domain-like"/>
    <property type="match status" value="1"/>
</dbReference>
<keyword evidence="8" id="KW-0547">Nucleotide-binding</keyword>
<keyword evidence="6" id="KW-0808">Transferase</keyword>
<organism evidence="17">
    <name type="scientific">marine sediment metagenome</name>
    <dbReference type="NCBI Taxonomy" id="412755"/>
    <lineage>
        <taxon>unclassified sequences</taxon>
        <taxon>metagenomes</taxon>
        <taxon>ecological metagenomes</taxon>
    </lineage>
</organism>
<evidence type="ECO:0000259" key="16">
    <source>
        <dbReference type="PROSITE" id="PS50885"/>
    </source>
</evidence>
<dbReference type="Gene3D" id="3.30.450.20">
    <property type="entry name" value="PAS domain"/>
    <property type="match status" value="1"/>
</dbReference>
<evidence type="ECO:0000256" key="10">
    <source>
        <dbReference type="ARBA" id="ARBA00022840"/>
    </source>
</evidence>
<dbReference type="InterPro" id="IPR033479">
    <property type="entry name" value="dCache_1"/>
</dbReference>
<evidence type="ECO:0000256" key="3">
    <source>
        <dbReference type="ARBA" id="ARBA00012438"/>
    </source>
</evidence>
<dbReference type="Pfam" id="PF00672">
    <property type="entry name" value="HAMP"/>
    <property type="match status" value="1"/>
</dbReference>
<keyword evidence="10" id="KW-0067">ATP-binding</keyword>
<keyword evidence="13 15" id="KW-0472">Membrane</keyword>
<keyword evidence="14" id="KW-0175">Coiled coil</keyword>
<evidence type="ECO:0000313" key="17">
    <source>
        <dbReference type="EMBL" id="KKM92979.1"/>
    </source>
</evidence>
<comment type="subcellular location">
    <subcellularLocation>
        <location evidence="2">Cell membrane</location>
        <topology evidence="2">Multi-pass membrane protein</topology>
    </subcellularLocation>
</comment>
<keyword evidence="9" id="KW-0418">Kinase</keyword>
<keyword evidence="4" id="KW-1003">Cell membrane</keyword>
<evidence type="ECO:0000256" key="5">
    <source>
        <dbReference type="ARBA" id="ARBA00022553"/>
    </source>
</evidence>
<name>A0A0F9LDF7_9ZZZZ</name>
<feature type="coiled-coil region" evidence="14">
    <location>
        <begin position="382"/>
        <end position="409"/>
    </location>
</feature>
<evidence type="ECO:0000256" key="15">
    <source>
        <dbReference type="SAM" id="Phobius"/>
    </source>
</evidence>
<feature type="transmembrane region" description="Helical" evidence="15">
    <location>
        <begin position="314"/>
        <end position="333"/>
    </location>
</feature>
<dbReference type="InterPro" id="IPR036097">
    <property type="entry name" value="HisK_dim/P_sf"/>
</dbReference>
<evidence type="ECO:0000256" key="14">
    <source>
        <dbReference type="SAM" id="Coils"/>
    </source>
</evidence>
<evidence type="ECO:0000256" key="8">
    <source>
        <dbReference type="ARBA" id="ARBA00022741"/>
    </source>
</evidence>
<evidence type="ECO:0000256" key="13">
    <source>
        <dbReference type="ARBA" id="ARBA00023136"/>
    </source>
</evidence>
<dbReference type="PANTHER" id="PTHR45528:SF1">
    <property type="entry name" value="SENSOR HISTIDINE KINASE CPXA"/>
    <property type="match status" value="1"/>
</dbReference>